<evidence type="ECO:0000313" key="3">
    <source>
        <dbReference type="Proteomes" id="UP001501637"/>
    </source>
</evidence>
<evidence type="ECO:0000313" key="2">
    <source>
        <dbReference type="EMBL" id="GAA3122384.1"/>
    </source>
</evidence>
<name>A0ABP6MR41_9ACTN</name>
<evidence type="ECO:0000256" key="1">
    <source>
        <dbReference type="SAM" id="MobiDB-lite"/>
    </source>
</evidence>
<feature type="compositionally biased region" description="Low complexity" evidence="1">
    <location>
        <begin position="226"/>
        <end position="238"/>
    </location>
</feature>
<protein>
    <recommendedName>
        <fullName evidence="4">Guanylate cyclase domain-containing protein</fullName>
    </recommendedName>
</protein>
<comment type="caution">
    <text evidence="2">The sequence shown here is derived from an EMBL/GenBank/DDBJ whole genome shotgun (WGS) entry which is preliminary data.</text>
</comment>
<evidence type="ECO:0008006" key="4">
    <source>
        <dbReference type="Google" id="ProtNLM"/>
    </source>
</evidence>
<feature type="region of interest" description="Disordered" evidence="1">
    <location>
        <begin position="215"/>
        <end position="238"/>
    </location>
</feature>
<gene>
    <name evidence="2" type="ORF">GCM10010449_50330</name>
</gene>
<reference evidence="3" key="1">
    <citation type="journal article" date="2019" name="Int. J. Syst. Evol. Microbiol.">
        <title>The Global Catalogue of Microorganisms (GCM) 10K type strain sequencing project: providing services to taxonomists for standard genome sequencing and annotation.</title>
        <authorList>
            <consortium name="The Broad Institute Genomics Platform"/>
            <consortium name="The Broad Institute Genome Sequencing Center for Infectious Disease"/>
            <person name="Wu L."/>
            <person name="Ma J."/>
        </authorList>
    </citation>
    <scope>NUCLEOTIDE SEQUENCE [LARGE SCALE GENOMIC DNA]</scope>
    <source>
        <strain evidence="3">JCM 9092</strain>
    </source>
</reference>
<dbReference type="Proteomes" id="UP001501637">
    <property type="component" value="Unassembled WGS sequence"/>
</dbReference>
<keyword evidence="3" id="KW-1185">Reference proteome</keyword>
<dbReference type="RefSeq" id="WP_344524172.1">
    <property type="nucleotide sequence ID" value="NZ_BAAAUG010000091.1"/>
</dbReference>
<sequence>MPLASPSSVDVPPEQALLAVDMQGYSQIPEAKMAPVRSDLDDVLTNVLAHVGLQDPRDRPGAFKDTGDGAIFVMPAKDIARLVDPLLEHLHTALVRYDRERLANAPAIRLRAAVHVGPLALPDHRGDAINEVCRLLDSQVVRAGLTVAWEHRGGFLATVVSEAAFRRTVRAGRTPDLDEEHFLRATARVHGKTFEEPCWLFVPQMPPQALAPLISPESLGGGGGTTAPTSSASPSNPAGAVFQFNGEMTDTTVINKVGTMRIDRRRI</sequence>
<organism evidence="2 3">
    <name type="scientific">Streptomyces rectiviolaceus</name>
    <dbReference type="NCBI Taxonomy" id="332591"/>
    <lineage>
        <taxon>Bacteria</taxon>
        <taxon>Bacillati</taxon>
        <taxon>Actinomycetota</taxon>
        <taxon>Actinomycetes</taxon>
        <taxon>Kitasatosporales</taxon>
        <taxon>Streptomycetaceae</taxon>
        <taxon>Streptomyces</taxon>
    </lineage>
</organism>
<dbReference type="EMBL" id="BAAAUG010000091">
    <property type="protein sequence ID" value="GAA3122384.1"/>
    <property type="molecule type" value="Genomic_DNA"/>
</dbReference>
<accession>A0ABP6MR41</accession>
<proteinExistence type="predicted"/>